<protein>
    <submittedName>
        <fullName evidence="4">DnaD domain protein</fullName>
    </submittedName>
</protein>
<gene>
    <name evidence="4" type="ORF">O0R46_09905</name>
</gene>
<dbReference type="Proteomes" id="UP001164187">
    <property type="component" value="Chromosome"/>
</dbReference>
<feature type="domain" description="DnaB/C C-terminal" evidence="3">
    <location>
        <begin position="235"/>
        <end position="300"/>
    </location>
</feature>
<dbReference type="Pfam" id="PF07261">
    <property type="entry name" value="DnaB_2"/>
    <property type="match status" value="2"/>
</dbReference>
<keyword evidence="5" id="KW-1185">Reference proteome</keyword>
<feature type="compositionally biased region" description="Polar residues" evidence="2">
    <location>
        <begin position="314"/>
        <end position="325"/>
    </location>
</feature>
<evidence type="ECO:0000313" key="4">
    <source>
        <dbReference type="EMBL" id="WAW14884.1"/>
    </source>
</evidence>
<dbReference type="InterPro" id="IPR006343">
    <property type="entry name" value="DnaB/C_C"/>
</dbReference>
<feature type="region of interest" description="Disordered" evidence="2">
    <location>
        <begin position="309"/>
        <end position="340"/>
    </location>
</feature>
<dbReference type="PANTHER" id="PTHR37293">
    <property type="entry name" value="PHAGE REPLICATION PROTEIN-RELATED"/>
    <property type="match status" value="1"/>
</dbReference>
<evidence type="ECO:0000256" key="1">
    <source>
        <dbReference type="ARBA" id="ARBA00093462"/>
    </source>
</evidence>
<dbReference type="Gene3D" id="1.10.10.630">
    <property type="entry name" value="DnaD domain-like"/>
    <property type="match status" value="2"/>
</dbReference>
<dbReference type="PANTHER" id="PTHR37293:SF5">
    <property type="entry name" value="DNA REPLICATION PROTEIN"/>
    <property type="match status" value="1"/>
</dbReference>
<comment type="similarity">
    <text evidence="1">Belongs to the DnaB/DnaD family.</text>
</comment>
<dbReference type="RefSeq" id="WP_269311577.1">
    <property type="nucleotide sequence ID" value="NZ_CP114052.1"/>
</dbReference>
<accession>A0ABY7JNZ4</accession>
<dbReference type="SUPFAM" id="SSF158499">
    <property type="entry name" value="DnaD domain-like"/>
    <property type="match status" value="2"/>
</dbReference>
<evidence type="ECO:0000259" key="3">
    <source>
        <dbReference type="Pfam" id="PF07261"/>
    </source>
</evidence>
<feature type="domain" description="DnaB/C C-terminal" evidence="3">
    <location>
        <begin position="141"/>
        <end position="215"/>
    </location>
</feature>
<evidence type="ECO:0000313" key="5">
    <source>
        <dbReference type="Proteomes" id="UP001164187"/>
    </source>
</evidence>
<dbReference type="InterPro" id="IPR034829">
    <property type="entry name" value="DnaD-like_sf"/>
</dbReference>
<dbReference type="InterPro" id="IPR017019">
    <property type="entry name" value="DNA_replication_prd_bac"/>
</dbReference>
<name>A0ABY7JNZ4_9FIRM</name>
<dbReference type="InterPro" id="IPR053162">
    <property type="entry name" value="DnaD"/>
</dbReference>
<organism evidence="4 5">
    <name type="scientific">Peptostreptococcus equinus</name>
    <dbReference type="NCBI Taxonomy" id="3003601"/>
    <lineage>
        <taxon>Bacteria</taxon>
        <taxon>Bacillati</taxon>
        <taxon>Bacillota</taxon>
        <taxon>Clostridia</taxon>
        <taxon>Peptostreptococcales</taxon>
        <taxon>Peptostreptococcaceae</taxon>
        <taxon>Peptostreptococcus</taxon>
    </lineage>
</organism>
<dbReference type="NCBIfam" id="TIGR01446">
    <property type="entry name" value="DnaD_dom"/>
    <property type="match status" value="2"/>
</dbReference>
<dbReference type="EMBL" id="CP114052">
    <property type="protein sequence ID" value="WAW14884.1"/>
    <property type="molecule type" value="Genomic_DNA"/>
</dbReference>
<evidence type="ECO:0000256" key="2">
    <source>
        <dbReference type="SAM" id="MobiDB-lite"/>
    </source>
</evidence>
<sequence length="356" mass="41720">MFFRSKTKELYNDILVPSLFLDMYLPICTGNQLKVYLLGYREALFFNGINNRNIDNKEISKILNISIDEVLEAWIFWERMGVIKIHDKDQKNIIEFIDLKTEYLKSHNNDGISDEDDNINKSNDIDSSIETYSSQNLVNMYENIEAISARPLTPNERLDLLNAIEKYNIDSQLVVHAFESVARETGRIKSIKYIIAILKSWFDNSIKTKEDLMIYEKNRSEKNDIYRVIFSNLGFNRMPTSYEKETIDTWFEDYHMSMEMVMKACSKSINTPNPNIKYLDKIISNWYNSGIRTLEDVEKEDIAYAKKKAEKTQYKANPSKSSSSQKRTKFHNFKPSLTGKYSNEELNNLIKNLNKK</sequence>
<dbReference type="PIRSF" id="PIRSF033722">
    <property type="entry name" value="DnaD_CA_C3587_prd"/>
    <property type="match status" value="1"/>
</dbReference>
<reference evidence="4" key="1">
    <citation type="submission" date="2022-12" db="EMBL/GenBank/DDBJ databases">
        <title>Peptostreptococcus.</title>
        <authorList>
            <person name="Lee S.H."/>
        </authorList>
    </citation>
    <scope>NUCLEOTIDE SEQUENCE</scope>
    <source>
        <strain evidence="4">CBA3647</strain>
    </source>
</reference>
<proteinExistence type="inferred from homology"/>